<dbReference type="GO" id="GO:0080008">
    <property type="term" value="C:Cul4-RING E3 ubiquitin ligase complex"/>
    <property type="evidence" value="ECO:0007669"/>
    <property type="project" value="InterPro"/>
</dbReference>
<dbReference type="GO" id="GO:0071493">
    <property type="term" value="P:cellular response to UV-B"/>
    <property type="evidence" value="ECO:0007669"/>
    <property type="project" value="InterPro"/>
</dbReference>
<dbReference type="Proteomes" id="UP000241769">
    <property type="component" value="Unassembled WGS sequence"/>
</dbReference>
<feature type="non-terminal residue" evidence="3">
    <location>
        <position position="1"/>
    </location>
</feature>
<name>A0A2P6NG86_9EUKA</name>
<dbReference type="SMART" id="SM00320">
    <property type="entry name" value="WD40"/>
    <property type="match status" value="4"/>
</dbReference>
<dbReference type="PROSITE" id="PS51450">
    <property type="entry name" value="LRR"/>
    <property type="match status" value="2"/>
</dbReference>
<dbReference type="SUPFAM" id="SSF50978">
    <property type="entry name" value="WD40 repeat-like"/>
    <property type="match status" value="1"/>
</dbReference>
<dbReference type="STRING" id="1890364.A0A2P6NG86"/>
<dbReference type="PROSITE" id="PS50082">
    <property type="entry name" value="WD_REPEATS_2"/>
    <property type="match status" value="1"/>
</dbReference>
<reference evidence="3 4" key="1">
    <citation type="journal article" date="2018" name="Genome Biol. Evol.">
        <title>Multiple Roots of Fruiting Body Formation in Amoebozoa.</title>
        <authorList>
            <person name="Hillmann F."/>
            <person name="Forbes G."/>
            <person name="Novohradska S."/>
            <person name="Ferling I."/>
            <person name="Riege K."/>
            <person name="Groth M."/>
            <person name="Westermann M."/>
            <person name="Marz M."/>
            <person name="Spaller T."/>
            <person name="Winckler T."/>
            <person name="Schaap P."/>
            <person name="Glockner G."/>
        </authorList>
    </citation>
    <scope>NUCLEOTIDE SEQUENCE [LARGE SCALE GENOMIC DNA]</scope>
    <source>
        <strain evidence="3 4">Jena</strain>
    </source>
</reference>
<dbReference type="EMBL" id="MDYQ01000093">
    <property type="protein sequence ID" value="PRP82960.1"/>
    <property type="molecule type" value="Genomic_DNA"/>
</dbReference>
<dbReference type="PROSITE" id="PS50294">
    <property type="entry name" value="WD_REPEATS_REGION"/>
    <property type="match status" value="1"/>
</dbReference>
<dbReference type="SUPFAM" id="SSF52058">
    <property type="entry name" value="L domain-like"/>
    <property type="match status" value="1"/>
</dbReference>
<organism evidence="3 4">
    <name type="scientific">Planoprotostelium fungivorum</name>
    <dbReference type="NCBI Taxonomy" id="1890364"/>
    <lineage>
        <taxon>Eukaryota</taxon>
        <taxon>Amoebozoa</taxon>
        <taxon>Evosea</taxon>
        <taxon>Variosea</taxon>
        <taxon>Cavosteliida</taxon>
        <taxon>Cavosteliaceae</taxon>
        <taxon>Planoprotostelium</taxon>
    </lineage>
</organism>
<gene>
    <name evidence="3" type="ORF">PROFUN_06737</name>
</gene>
<accession>A0A2P6NG86</accession>
<proteinExistence type="predicted"/>
<feature type="region of interest" description="Disordered" evidence="2">
    <location>
        <begin position="402"/>
        <end position="427"/>
    </location>
</feature>
<keyword evidence="1" id="KW-0853">WD repeat</keyword>
<dbReference type="PANTHER" id="PTHR47201:SF1">
    <property type="entry name" value="PROTEIN DWD HYPERSENSITIVE TO UV-B 1"/>
    <property type="match status" value="1"/>
</dbReference>
<protein>
    <submittedName>
        <fullName evidence="3">Uncharacterized protein</fullName>
    </submittedName>
</protein>
<evidence type="ECO:0000256" key="2">
    <source>
        <dbReference type="SAM" id="MobiDB-lite"/>
    </source>
</evidence>
<dbReference type="InterPro" id="IPR046377">
    <property type="entry name" value="DHU1"/>
</dbReference>
<dbReference type="AlphaFoldDB" id="A0A2P6NG86"/>
<sequence length="731" mass="83008">RNYEARNSARNWSVLFEFHVGDNLNFSAIGLSNSIKVYICENSRGCDYHNVKTGCRARVTDVELERLHLNGFCAELSLVNGQILEIENLHNLIHLEVLNLTQNRISKIDNLNRNTNLRVLVLDHNPIRSVQYSSLMPLTQLHTLSLRGTHVYNITAVAQILAASLPSLHKLFFQECRQPDEIPDRTNILDQLRNSFQMLAEHQLSQVTSPDAQLQLEDTEIGDDTGDYRSCTNISASADESEDDSPTELNHDEVDHWSGVLEVEEFHGREVDRYQQSPICTEPYYRGYTISAIPQLQHLDGIEISSMERSHSSELVEKKFLLDLSAYGPPSHLTKLLSKRRMGSFSLFRGMREKIYERTESVNVDRRPRITEIAPLKERNLASHSVYDRDVDTRFMLSGRGQMPSSAHSLMESDDQDHPLSAAHHSPRQFEYCPDPKLPFGRVSDEVEPKVVYMTEQINRRGSNIFGINWLRHGPTRFLAGNDSGDILLFNAESMRTGERPIIAEFQKFSRLSSVSINSDDSKLLAKGGARGEIRLFDMATAKTLVTVEDLHLDSINVLKFSNTNPNLFATSSFDKTIKLWDIRQPLTQPIYTRASTMPLVMVTWSPCDEMILSSGGDNEVRQYHSLTGQLHTKFRIKQTGSPYNYTRAYYMNRGASNTGDYIVVGSCEESVARVYCSHSGRMLTQVELKSDRVPQTPCILPLYLTICYSLTLQLYKKPNCSLLRAEMGDP</sequence>
<dbReference type="Gene3D" id="2.130.10.10">
    <property type="entry name" value="YVTN repeat-like/Quinoprotein amine dehydrogenase"/>
    <property type="match status" value="1"/>
</dbReference>
<dbReference type="InterPro" id="IPR036322">
    <property type="entry name" value="WD40_repeat_dom_sf"/>
</dbReference>
<dbReference type="Pfam" id="PF00400">
    <property type="entry name" value="WD40"/>
    <property type="match status" value="1"/>
</dbReference>
<dbReference type="InterPro" id="IPR032675">
    <property type="entry name" value="LRR_dom_sf"/>
</dbReference>
<evidence type="ECO:0000313" key="3">
    <source>
        <dbReference type="EMBL" id="PRP82960.1"/>
    </source>
</evidence>
<comment type="caution">
    <text evidence="3">The sequence shown here is derived from an EMBL/GenBank/DDBJ whole genome shotgun (WGS) entry which is preliminary data.</text>
</comment>
<dbReference type="PANTHER" id="PTHR47201">
    <property type="entry name" value="BNAC09G30780D PROTEIN"/>
    <property type="match status" value="1"/>
</dbReference>
<evidence type="ECO:0000256" key="1">
    <source>
        <dbReference type="PROSITE-ProRule" id="PRU00221"/>
    </source>
</evidence>
<dbReference type="Gene3D" id="3.80.10.10">
    <property type="entry name" value="Ribonuclease Inhibitor"/>
    <property type="match status" value="1"/>
</dbReference>
<dbReference type="InterPro" id="IPR001680">
    <property type="entry name" value="WD40_rpt"/>
</dbReference>
<feature type="repeat" description="WD" evidence="1">
    <location>
        <begin position="549"/>
        <end position="584"/>
    </location>
</feature>
<keyword evidence="4" id="KW-1185">Reference proteome</keyword>
<dbReference type="InterPro" id="IPR001611">
    <property type="entry name" value="Leu-rich_rpt"/>
</dbReference>
<dbReference type="InParanoid" id="A0A2P6NG86"/>
<dbReference type="InterPro" id="IPR015943">
    <property type="entry name" value="WD40/YVTN_repeat-like_dom_sf"/>
</dbReference>
<dbReference type="OrthoDB" id="21217at2759"/>
<evidence type="ECO:0000313" key="4">
    <source>
        <dbReference type="Proteomes" id="UP000241769"/>
    </source>
</evidence>